<dbReference type="InterPro" id="IPR001343">
    <property type="entry name" value="Hemolysn_Ca-bd"/>
</dbReference>
<evidence type="ECO:0000313" key="2">
    <source>
        <dbReference type="Proteomes" id="UP000198761"/>
    </source>
</evidence>
<dbReference type="Proteomes" id="UP000198761">
    <property type="component" value="Unassembled WGS sequence"/>
</dbReference>
<protein>
    <recommendedName>
        <fullName evidence="3">Hemolysin-type calcium-binding repeat-containing protein</fullName>
    </recommendedName>
</protein>
<proteinExistence type="predicted"/>
<dbReference type="SUPFAM" id="SSF51120">
    <property type="entry name" value="beta-Roll"/>
    <property type="match status" value="1"/>
</dbReference>
<sequence>MTIDIYQPTPNDTLSLEEYALYNLIMAYRAENGLAPIALSQALTATAGRHAEDTTQNIWATGLDLPEGTNLHSWSDAPYFADHRDPEIMWEAPERIGTGFTGNGYEISVSIGDDGTIQQALALWQGSGPHNAVILNQDVWGQVKFKAMGVGIDRLASGETILHVWFSDTADTAPPELHGSQKDDRIDGTGFSDLILGLKGADILKGGGGRDLLDGGKGRDVLTGGDGPDTFRFADFGGDRLTDFTAADQIALKRSVFSALGATVEDSEFRLAGARDADDHLIYQARTGKLFYDANGDGAGGMTLIAILDGAPDLSASDFLMV</sequence>
<dbReference type="STRING" id="933059.SAMN04488103_10951"/>
<keyword evidence="2" id="KW-1185">Reference proteome</keyword>
<dbReference type="GO" id="GO:0005509">
    <property type="term" value="F:calcium ion binding"/>
    <property type="evidence" value="ECO:0007669"/>
    <property type="project" value="InterPro"/>
</dbReference>
<dbReference type="OrthoDB" id="7836029at2"/>
<dbReference type="Pfam" id="PF00353">
    <property type="entry name" value="HemolysinCabind"/>
    <property type="match status" value="1"/>
</dbReference>
<dbReference type="InterPro" id="IPR011049">
    <property type="entry name" value="Serralysin-like_metalloprot_C"/>
</dbReference>
<dbReference type="PRINTS" id="PR00313">
    <property type="entry name" value="CABNDNGRPT"/>
</dbReference>
<evidence type="ECO:0008006" key="3">
    <source>
        <dbReference type="Google" id="ProtNLM"/>
    </source>
</evidence>
<name>A0A1H8KEG6_9RHOB</name>
<reference evidence="1 2" key="1">
    <citation type="submission" date="2016-10" db="EMBL/GenBank/DDBJ databases">
        <authorList>
            <person name="de Groot N.N."/>
        </authorList>
    </citation>
    <scope>NUCLEOTIDE SEQUENCE [LARGE SCALE GENOMIC DNA]</scope>
    <source>
        <strain evidence="1 2">DSM 3857</strain>
    </source>
</reference>
<evidence type="ECO:0000313" key="1">
    <source>
        <dbReference type="EMBL" id="SEN90946.1"/>
    </source>
</evidence>
<gene>
    <name evidence="1" type="ORF">SAMN04488103_10951</name>
</gene>
<organism evidence="1 2">
    <name type="scientific">Gemmobacter aquatilis</name>
    <dbReference type="NCBI Taxonomy" id="933059"/>
    <lineage>
        <taxon>Bacteria</taxon>
        <taxon>Pseudomonadati</taxon>
        <taxon>Pseudomonadota</taxon>
        <taxon>Alphaproteobacteria</taxon>
        <taxon>Rhodobacterales</taxon>
        <taxon>Paracoccaceae</taxon>
        <taxon>Gemmobacter</taxon>
    </lineage>
</organism>
<dbReference type="Gene3D" id="2.150.10.10">
    <property type="entry name" value="Serralysin-like metalloprotease, C-terminal"/>
    <property type="match status" value="1"/>
</dbReference>
<dbReference type="InterPro" id="IPR018511">
    <property type="entry name" value="Hemolysin-typ_Ca-bd_CS"/>
</dbReference>
<dbReference type="RefSeq" id="WP_091302650.1">
    <property type="nucleotide sequence ID" value="NZ_FOCE01000009.1"/>
</dbReference>
<dbReference type="PROSITE" id="PS00330">
    <property type="entry name" value="HEMOLYSIN_CALCIUM"/>
    <property type="match status" value="3"/>
</dbReference>
<accession>A0A1H8KEG6</accession>
<dbReference type="AlphaFoldDB" id="A0A1H8KEG6"/>
<dbReference type="EMBL" id="FOCE01000009">
    <property type="protein sequence ID" value="SEN90946.1"/>
    <property type="molecule type" value="Genomic_DNA"/>
</dbReference>